<reference evidence="2 3" key="1">
    <citation type="submission" date="2017-09" db="EMBL/GenBank/DDBJ databases">
        <title>WGS assembly of Aquilegia coerulea Goldsmith.</title>
        <authorList>
            <person name="Hodges S."/>
            <person name="Kramer E."/>
            <person name="Nordborg M."/>
            <person name="Tomkins J."/>
            <person name="Borevitz J."/>
            <person name="Derieg N."/>
            <person name="Yan J."/>
            <person name="Mihaltcheva S."/>
            <person name="Hayes R.D."/>
            <person name="Rokhsar D."/>
        </authorList>
    </citation>
    <scope>NUCLEOTIDE SEQUENCE [LARGE SCALE GENOMIC DNA]</scope>
    <source>
        <strain evidence="3">cv. Goldsmith</strain>
    </source>
</reference>
<sequence>MITMILLICSLYHCRIWEVGLGFSTICSPLEHMEGKERGGVQRQDFFCPENLVECVGVYLLLGFRQADKK</sequence>
<name>A0A2G5E6T1_AQUCA</name>
<dbReference type="InParanoid" id="A0A2G5E6T1"/>
<keyword evidence="1" id="KW-0732">Signal</keyword>
<evidence type="ECO:0000256" key="1">
    <source>
        <dbReference type="SAM" id="SignalP"/>
    </source>
</evidence>
<evidence type="ECO:0008006" key="4">
    <source>
        <dbReference type="Google" id="ProtNLM"/>
    </source>
</evidence>
<evidence type="ECO:0000313" key="3">
    <source>
        <dbReference type="Proteomes" id="UP000230069"/>
    </source>
</evidence>
<dbReference type="Proteomes" id="UP000230069">
    <property type="component" value="Unassembled WGS sequence"/>
</dbReference>
<feature type="signal peptide" evidence="1">
    <location>
        <begin position="1"/>
        <end position="22"/>
    </location>
</feature>
<feature type="chain" id="PRO_5013801256" description="Secreted protein" evidence="1">
    <location>
        <begin position="23"/>
        <end position="70"/>
    </location>
</feature>
<keyword evidence="3" id="KW-1185">Reference proteome</keyword>
<gene>
    <name evidence="2" type="ORF">AQUCO_01100340v1</name>
</gene>
<dbReference type="EMBL" id="KZ305028">
    <property type="protein sequence ID" value="PIA51436.1"/>
    <property type="molecule type" value="Genomic_DNA"/>
</dbReference>
<organism evidence="2 3">
    <name type="scientific">Aquilegia coerulea</name>
    <name type="common">Rocky mountain columbine</name>
    <dbReference type="NCBI Taxonomy" id="218851"/>
    <lineage>
        <taxon>Eukaryota</taxon>
        <taxon>Viridiplantae</taxon>
        <taxon>Streptophyta</taxon>
        <taxon>Embryophyta</taxon>
        <taxon>Tracheophyta</taxon>
        <taxon>Spermatophyta</taxon>
        <taxon>Magnoliopsida</taxon>
        <taxon>Ranunculales</taxon>
        <taxon>Ranunculaceae</taxon>
        <taxon>Thalictroideae</taxon>
        <taxon>Aquilegia</taxon>
    </lineage>
</organism>
<accession>A0A2G5E6T1</accession>
<evidence type="ECO:0000313" key="2">
    <source>
        <dbReference type="EMBL" id="PIA51436.1"/>
    </source>
</evidence>
<proteinExistence type="predicted"/>
<protein>
    <recommendedName>
        <fullName evidence="4">Secreted protein</fullName>
    </recommendedName>
</protein>
<dbReference type="AlphaFoldDB" id="A0A2G5E6T1"/>